<feature type="compositionally biased region" description="Polar residues" evidence="3">
    <location>
        <begin position="263"/>
        <end position="277"/>
    </location>
</feature>
<feature type="region of interest" description="Disordered" evidence="3">
    <location>
        <begin position="1230"/>
        <end position="1287"/>
    </location>
</feature>
<dbReference type="Proteomes" id="UP001318040">
    <property type="component" value="Chromosome 43"/>
</dbReference>
<keyword evidence="6" id="KW-1185">Reference proteome</keyword>
<dbReference type="PANTHER" id="PTHR21669">
    <property type="entry name" value="CAPZ-INTERACTING PROTEIN AND RELATED PROTEINS"/>
    <property type="match status" value="1"/>
</dbReference>
<proteinExistence type="inferred from homology"/>
<dbReference type="InterPro" id="IPR026947">
    <property type="entry name" value="UBN_middle_dom"/>
</dbReference>
<name>A0AAJ7TYC7_PETMA</name>
<dbReference type="Pfam" id="PF08729">
    <property type="entry name" value="HUN"/>
    <property type="match status" value="1"/>
</dbReference>
<feature type="compositionally biased region" description="Polar residues" evidence="3">
    <location>
        <begin position="1052"/>
        <end position="1072"/>
    </location>
</feature>
<feature type="region of interest" description="Disordered" evidence="3">
    <location>
        <begin position="66"/>
        <end position="85"/>
    </location>
</feature>
<dbReference type="Pfam" id="PF14075">
    <property type="entry name" value="UBN_AB"/>
    <property type="match status" value="1"/>
</dbReference>
<feature type="region of interest" description="Disordered" evidence="3">
    <location>
        <begin position="959"/>
        <end position="985"/>
    </location>
</feature>
<feature type="compositionally biased region" description="Polar residues" evidence="3">
    <location>
        <begin position="827"/>
        <end position="839"/>
    </location>
</feature>
<feature type="region of interest" description="Disordered" evidence="3">
    <location>
        <begin position="337"/>
        <end position="367"/>
    </location>
</feature>
<dbReference type="KEGG" id="pmrn:116951645"/>
<feature type="compositionally biased region" description="Low complexity" evidence="3">
    <location>
        <begin position="1179"/>
        <end position="1191"/>
    </location>
</feature>
<feature type="region of interest" description="Disordered" evidence="3">
    <location>
        <begin position="923"/>
        <end position="945"/>
    </location>
</feature>
<dbReference type="CTD" id="29855"/>
<feature type="compositionally biased region" description="Basic and acidic residues" evidence="3">
    <location>
        <begin position="484"/>
        <end position="498"/>
    </location>
</feature>
<feature type="region of interest" description="Disordered" evidence="3">
    <location>
        <begin position="1037"/>
        <end position="1139"/>
    </location>
</feature>
<dbReference type="GeneID" id="116951645"/>
<sequence length="1287" mass="137699">MAEPRRATLSTLSGPFVADKKSEGDDDGKAKAAKATAQRFVLTLGESTDEACPEFYYPELLLRAASGKTPKKNNDDPFNEEERERKEVEALAKKFEEKYSTSKQKLRRDRVQDLVDIGYGYDETDSFIDNSEAYDELVPASLTTKYGGFYINTGTLQFRPASDSEDDNASSNLDKHKKPLKKFKEGEDKMMKKRKRKEGPEKEKMPKKLKVLKQIGITPLNSDKSEKQKKKKSKGPISLPEMIERFQKEKEEAAMKQEKVAQTATASGNSVNATNASAPEEPVKAPVSKLEPLPMPDCSADQLLPNLFGPGCDLDLLQVVANAAHNLTSLDLDSLLEDSPNSSLSQESETPCQQAQPSPKLPDGLPAPLDMKIKQLVEVAKTCDSEGKQKLFSQDVSHILLDIEVQTKELNSQLRGGVYAHVASLLGCSKDSLLRRAKKLHQHEQDGRLKSPMHKLRDAVGAVMPEQTVKYQETYQAHTQAKIMSEEREREDKDKNASDDDDDDEKPGKRVFGPRKKFQWNTEIRDLLCNVVKVKMAGYDAERIKSQSAEDYLKAFLEAEVKPLWPKGWMQSRMLFKESRAVHGHITAAPIQYTAYKKETSTSCSLQENKRQEVCCKTKIESANVKDAAKESTKKKCIPPAKPKLKQDTGLKSERKPLIATAGPASVRPGTPNVLPANAPLTAPPVPANTMANQPAQPKPMVPQAAAAVALGQSALAQPAAIHSRPSSSSPSSGASGAVQTTVGTRTVIASPSSSSPNSSVLVSALPMQGRGQHVAPPVYNIDNSLDDELILNPGVLGSVTETLAALNNAALIDKLCLPGLLLGSSDSIPKSVTRQPTSGLEKKPVQQNPPPSATARSSPVPAGHYPLNLLADQAANRKQLPQQGKSASGHPQVVVQAHRNVISGVTQLQKQKAGTTVVSHAHQKPALQQSSHRQYQQNSNPSAKVANQQYVIKTSVASHSKDSSQKQHQPHMQQAHIQQHHNIKVSDRLPYKQSDIIKIPIQSHSLPQASTFPSNSLGNNTMGNIIAGVIGHSGVSANSASSGQKFKMPYSPSTKAASTGAMTSSHPSNSPVLGCSPKRLAAGAPKLGQNSGSPGSAGAAHGLASTGKVAAASHKSPSHPPPPSSSPASSTSPNQIVSGSSLLATGTAAALLPTTSVLGPKATASSAHKPAPALSHKPAQPAGAVPAAAQPARPALHAPIRNIIIPVNFTDFDSDAAMSGRDAIITGPAPGTFHHGLPHSLYTGLHSSPQPQGSQPHSALPARFPQSFPDASSLQKDASNLPRKTQ</sequence>
<feature type="region of interest" description="Disordered" evidence="3">
    <location>
        <begin position="476"/>
        <end position="512"/>
    </location>
</feature>
<dbReference type="RefSeq" id="XP_032826317.1">
    <property type="nucleotide sequence ID" value="XM_032970426.1"/>
</dbReference>
<feature type="region of interest" description="Disordered" evidence="3">
    <location>
        <begin position="719"/>
        <end position="740"/>
    </location>
</feature>
<gene>
    <name evidence="7" type="primary">UBN1</name>
</gene>
<feature type="compositionally biased region" description="Low complexity" evidence="3">
    <location>
        <begin position="1127"/>
        <end position="1139"/>
    </location>
</feature>
<reference evidence="7" key="1">
    <citation type="submission" date="2025-08" db="UniProtKB">
        <authorList>
            <consortium name="RefSeq"/>
        </authorList>
    </citation>
    <scope>IDENTIFICATION</scope>
    <source>
        <tissue evidence="7">Sperm</tissue>
    </source>
</reference>
<feature type="compositionally biased region" description="Basic and acidic residues" evidence="3">
    <location>
        <begin position="18"/>
        <end position="30"/>
    </location>
</feature>
<feature type="domain" description="Hpc2-related" evidence="4">
    <location>
        <begin position="107"/>
        <end position="157"/>
    </location>
</feature>
<dbReference type="GO" id="GO:0006325">
    <property type="term" value="P:chromatin organization"/>
    <property type="evidence" value="ECO:0007669"/>
    <property type="project" value="TreeGrafter"/>
</dbReference>
<keyword evidence="2" id="KW-0597">Phosphoprotein</keyword>
<feature type="region of interest" description="Disordered" evidence="3">
    <location>
        <begin position="827"/>
        <end position="866"/>
    </location>
</feature>
<evidence type="ECO:0000256" key="3">
    <source>
        <dbReference type="SAM" id="MobiDB-lite"/>
    </source>
</evidence>
<evidence type="ECO:0000313" key="7">
    <source>
        <dbReference type="RefSeq" id="XP_032826317.1"/>
    </source>
</evidence>
<feature type="compositionally biased region" description="Polar residues" evidence="3">
    <location>
        <begin position="927"/>
        <end position="945"/>
    </location>
</feature>
<organism evidence="6 7">
    <name type="scientific">Petromyzon marinus</name>
    <name type="common">Sea lamprey</name>
    <dbReference type="NCBI Taxonomy" id="7757"/>
    <lineage>
        <taxon>Eukaryota</taxon>
        <taxon>Metazoa</taxon>
        <taxon>Chordata</taxon>
        <taxon>Craniata</taxon>
        <taxon>Vertebrata</taxon>
        <taxon>Cyclostomata</taxon>
        <taxon>Hyperoartia</taxon>
        <taxon>Petromyzontiformes</taxon>
        <taxon>Petromyzontidae</taxon>
        <taxon>Petromyzon</taxon>
    </lineage>
</organism>
<feature type="region of interest" description="Disordered" evidence="3">
    <location>
        <begin position="1"/>
        <end position="30"/>
    </location>
</feature>
<feature type="compositionally biased region" description="Low complexity" evidence="3">
    <location>
        <begin position="726"/>
        <end position="738"/>
    </location>
</feature>
<feature type="compositionally biased region" description="Low complexity" evidence="3">
    <location>
        <begin position="1092"/>
        <end position="1116"/>
    </location>
</feature>
<feature type="region of interest" description="Disordered" evidence="3">
    <location>
        <begin position="1162"/>
        <end position="1191"/>
    </location>
</feature>
<feature type="region of interest" description="Disordered" evidence="3">
    <location>
        <begin position="159"/>
        <end position="241"/>
    </location>
</feature>
<dbReference type="GO" id="GO:0005634">
    <property type="term" value="C:nucleus"/>
    <property type="evidence" value="ECO:0007669"/>
    <property type="project" value="TreeGrafter"/>
</dbReference>
<dbReference type="PANTHER" id="PTHR21669:SF28">
    <property type="entry name" value="YEMANUCLEIN"/>
    <property type="match status" value="1"/>
</dbReference>
<feature type="compositionally biased region" description="Polar residues" evidence="3">
    <location>
        <begin position="346"/>
        <end position="357"/>
    </location>
</feature>
<evidence type="ECO:0000256" key="2">
    <source>
        <dbReference type="ARBA" id="ARBA00022553"/>
    </source>
</evidence>
<feature type="region of interest" description="Disordered" evidence="3">
    <location>
        <begin position="259"/>
        <end position="284"/>
    </location>
</feature>
<evidence type="ECO:0000256" key="1">
    <source>
        <dbReference type="ARBA" id="ARBA00009911"/>
    </source>
</evidence>
<accession>A0AAJ7TYC7</accession>
<protein>
    <submittedName>
        <fullName evidence="7">Ubinuclein-1 isoform X1</fullName>
    </submittedName>
</protein>
<feature type="domain" description="Ubinuclein middle" evidence="5">
    <location>
        <begin position="361"/>
        <end position="577"/>
    </location>
</feature>
<feature type="compositionally biased region" description="Basic and acidic residues" evidence="3">
    <location>
        <begin position="72"/>
        <end position="85"/>
    </location>
</feature>
<evidence type="ECO:0000259" key="4">
    <source>
        <dbReference type="Pfam" id="PF08729"/>
    </source>
</evidence>
<comment type="similarity">
    <text evidence="1">Belongs to the ubinuclein family.</text>
</comment>
<dbReference type="InterPro" id="IPR014840">
    <property type="entry name" value="HRD"/>
</dbReference>
<evidence type="ECO:0000259" key="5">
    <source>
        <dbReference type="Pfam" id="PF14075"/>
    </source>
</evidence>
<evidence type="ECO:0000313" key="6">
    <source>
        <dbReference type="Proteomes" id="UP001318040"/>
    </source>
</evidence>
<feature type="compositionally biased region" description="Low complexity" evidence="3">
    <location>
        <begin position="1248"/>
        <end position="1257"/>
    </location>
</feature>
<feature type="compositionally biased region" description="Polar residues" evidence="3">
    <location>
        <begin position="1270"/>
        <end position="1287"/>
    </location>
</feature>